<gene>
    <name evidence="2" type="ORF">BWR18_04095</name>
</gene>
<dbReference type="STRING" id="299262.BWR18_04095"/>
<dbReference type="RefSeq" id="WP_076626828.1">
    <property type="nucleotide sequence ID" value="NZ_CP019312.1"/>
</dbReference>
<dbReference type="EMBL" id="CP019312">
    <property type="protein sequence ID" value="APX10962.1"/>
    <property type="molecule type" value="Genomic_DNA"/>
</dbReference>
<organism evidence="2 3">
    <name type="scientific">Tateyamaria omphalii</name>
    <dbReference type="NCBI Taxonomy" id="299262"/>
    <lineage>
        <taxon>Bacteria</taxon>
        <taxon>Pseudomonadati</taxon>
        <taxon>Pseudomonadota</taxon>
        <taxon>Alphaproteobacteria</taxon>
        <taxon>Rhodobacterales</taxon>
        <taxon>Roseobacteraceae</taxon>
        <taxon>Tateyamaria</taxon>
    </lineage>
</organism>
<evidence type="ECO:0000256" key="1">
    <source>
        <dbReference type="SAM" id="MobiDB-lite"/>
    </source>
</evidence>
<feature type="region of interest" description="Disordered" evidence="1">
    <location>
        <begin position="1"/>
        <end position="20"/>
    </location>
</feature>
<name>A0A1P8MSH4_9RHOB</name>
<dbReference type="OrthoDB" id="8479448at2"/>
<dbReference type="AlphaFoldDB" id="A0A1P8MSH4"/>
<protein>
    <submittedName>
        <fullName evidence="2">Uncharacterized protein</fullName>
    </submittedName>
</protein>
<keyword evidence="3" id="KW-1185">Reference proteome</keyword>
<feature type="compositionally biased region" description="Low complexity" evidence="1">
    <location>
        <begin position="8"/>
        <end position="17"/>
    </location>
</feature>
<sequence>MLENFSTPAPGHGAAPFPGRPLGPGRQLTALVADCLAPATNMKSVLTADGSPLEIGFAAHGGTPRYTLEAASPGTPVLARVGAVHARALRHGLALPCDERFVALQRAAPAGLEFGAWLGLRVRDGDVAPKIYVELPRDLDPQLLQILGHPVWRGLSPRLVGLSDDRDGGVVTELYFGGAPATRGGLSSLFLEAGFHDVRAVARLFDLLQVVNPGAADKRLACHDVGVSFAHGPDGRLLAISVLLYADQVFGGGPNLRPRVARLFELLGGDPAAYLADTAAAPDPARHGILSLTVTPDGAMAAHIGLSADPLSLNIQQERLIQ</sequence>
<evidence type="ECO:0000313" key="2">
    <source>
        <dbReference type="EMBL" id="APX10962.1"/>
    </source>
</evidence>
<reference evidence="2 3" key="1">
    <citation type="submission" date="2017-01" db="EMBL/GenBank/DDBJ databases">
        <title>Complete genome of Tateyamaria omphalii DOK1-4 isolated from seawater in Dokdo.</title>
        <authorList>
            <person name="Kim J.H."/>
            <person name="Chi W.-J."/>
        </authorList>
    </citation>
    <scope>NUCLEOTIDE SEQUENCE [LARGE SCALE GENOMIC DNA]</scope>
    <source>
        <strain evidence="2 3">DOK1-4</strain>
    </source>
</reference>
<evidence type="ECO:0000313" key="3">
    <source>
        <dbReference type="Proteomes" id="UP000186336"/>
    </source>
</evidence>
<dbReference type="Proteomes" id="UP000186336">
    <property type="component" value="Chromosome"/>
</dbReference>
<dbReference type="KEGG" id="tom:BWR18_04095"/>
<accession>A0A1P8MSH4</accession>
<proteinExistence type="predicted"/>